<dbReference type="InterPro" id="IPR025392">
    <property type="entry name" value="DUF4124"/>
</dbReference>
<dbReference type="PROSITE" id="PS00922">
    <property type="entry name" value="TRANSGLYCOSYLASE"/>
    <property type="match status" value="1"/>
</dbReference>
<evidence type="ECO:0000313" key="5">
    <source>
        <dbReference type="EMBL" id="MFC0050317.1"/>
    </source>
</evidence>
<dbReference type="Pfam" id="PF01464">
    <property type="entry name" value="SLT"/>
    <property type="match status" value="1"/>
</dbReference>
<reference evidence="5 6" key="1">
    <citation type="submission" date="2024-09" db="EMBL/GenBank/DDBJ databases">
        <authorList>
            <person name="Sun Q."/>
            <person name="Mori K."/>
        </authorList>
    </citation>
    <scope>NUCLEOTIDE SEQUENCE [LARGE SCALE GENOMIC DNA]</scope>
    <source>
        <strain evidence="5 6">KCTC 23315</strain>
    </source>
</reference>
<dbReference type="SUPFAM" id="SSF53955">
    <property type="entry name" value="Lysozyme-like"/>
    <property type="match status" value="1"/>
</dbReference>
<keyword evidence="2" id="KW-0732">Signal</keyword>
<accession>A0ABV6BJU2</accession>
<dbReference type="Gene3D" id="1.10.530.10">
    <property type="match status" value="1"/>
</dbReference>
<organism evidence="5 6">
    <name type="scientific">Rheinheimera tilapiae</name>
    <dbReference type="NCBI Taxonomy" id="875043"/>
    <lineage>
        <taxon>Bacteria</taxon>
        <taxon>Pseudomonadati</taxon>
        <taxon>Pseudomonadota</taxon>
        <taxon>Gammaproteobacteria</taxon>
        <taxon>Chromatiales</taxon>
        <taxon>Chromatiaceae</taxon>
        <taxon>Rheinheimera</taxon>
    </lineage>
</organism>
<feature type="domain" description="Transglycosylase SLT" evidence="3">
    <location>
        <begin position="85"/>
        <end position="180"/>
    </location>
</feature>
<dbReference type="PANTHER" id="PTHR37423:SF2">
    <property type="entry name" value="MEMBRANE-BOUND LYTIC MUREIN TRANSGLYCOSYLASE C"/>
    <property type="match status" value="1"/>
</dbReference>
<gene>
    <name evidence="5" type="ORF">ACFFJP_18620</name>
</gene>
<dbReference type="InterPro" id="IPR000189">
    <property type="entry name" value="Transglyc_AS"/>
</dbReference>
<evidence type="ECO:0000256" key="2">
    <source>
        <dbReference type="SAM" id="SignalP"/>
    </source>
</evidence>
<feature type="signal peptide" evidence="2">
    <location>
        <begin position="1"/>
        <end position="26"/>
    </location>
</feature>
<dbReference type="InterPro" id="IPR023346">
    <property type="entry name" value="Lysozyme-like_dom_sf"/>
</dbReference>
<dbReference type="EMBL" id="JBHLXP010000005">
    <property type="protein sequence ID" value="MFC0050317.1"/>
    <property type="molecule type" value="Genomic_DNA"/>
</dbReference>
<comment type="similarity">
    <text evidence="1">Belongs to the transglycosylase Slt family.</text>
</comment>
<sequence>MKQDALIKAAGALACLLLLASVPAHSKQLKVYQYTQPNGVVAFSDKPPADSPFKVLRYDCFACGVTSSVNFHTTPLFLQQYHQEIQTAARQYQLEPSLLRAVIHAESGFNPRAYSKAGAQGLMQLMPDTAKELGVGDVWLPQQNIQGGAAYLASLLQQFNGNRRLALAAYNAGPGAVSRHDGVPPYAETRAYLQRVDILLRRYQQQSATL</sequence>
<evidence type="ECO:0000313" key="6">
    <source>
        <dbReference type="Proteomes" id="UP001589813"/>
    </source>
</evidence>
<evidence type="ECO:0000256" key="1">
    <source>
        <dbReference type="ARBA" id="ARBA00007734"/>
    </source>
</evidence>
<dbReference type="Pfam" id="PF13511">
    <property type="entry name" value="DUF4124"/>
    <property type="match status" value="1"/>
</dbReference>
<proteinExistence type="inferred from homology"/>
<name>A0ABV6BJU2_9GAMM</name>
<feature type="domain" description="DUF4124" evidence="4">
    <location>
        <begin position="15"/>
        <end position="50"/>
    </location>
</feature>
<dbReference type="CDD" id="cd16896">
    <property type="entry name" value="LT_Slt70-like"/>
    <property type="match status" value="1"/>
</dbReference>
<dbReference type="Proteomes" id="UP001589813">
    <property type="component" value="Unassembled WGS sequence"/>
</dbReference>
<dbReference type="InterPro" id="IPR008258">
    <property type="entry name" value="Transglycosylase_SLT_dom_1"/>
</dbReference>
<protein>
    <submittedName>
        <fullName evidence="5">Lytic transglycosylase domain-containing protein</fullName>
    </submittedName>
</protein>
<feature type="chain" id="PRO_5047105731" evidence="2">
    <location>
        <begin position="27"/>
        <end position="210"/>
    </location>
</feature>
<evidence type="ECO:0000259" key="3">
    <source>
        <dbReference type="Pfam" id="PF01464"/>
    </source>
</evidence>
<dbReference type="RefSeq" id="WP_377247870.1">
    <property type="nucleotide sequence ID" value="NZ_JBHLXP010000005.1"/>
</dbReference>
<evidence type="ECO:0000259" key="4">
    <source>
        <dbReference type="Pfam" id="PF13511"/>
    </source>
</evidence>
<dbReference type="PANTHER" id="PTHR37423">
    <property type="entry name" value="SOLUBLE LYTIC MUREIN TRANSGLYCOSYLASE-RELATED"/>
    <property type="match status" value="1"/>
</dbReference>
<keyword evidence="6" id="KW-1185">Reference proteome</keyword>
<comment type="caution">
    <text evidence="5">The sequence shown here is derived from an EMBL/GenBank/DDBJ whole genome shotgun (WGS) entry which is preliminary data.</text>
</comment>